<sequence>MKPYSSFLVCSCRHPPPEHAVVALFPSQRVGAATKSINTAFISLLSGPCTRSHVLLPVAISDSLPPWDRRRWSRCAASTRRQSSRSLSLVLTPSLSLTNRKPQISDCHGCCLYPVCLRLPLSFIGLAAATDGEDSQIAVVTLEESHRLLLLPVATVTTSNEISTSGAVLVGNHRPSPCHLCVSMFHED</sequence>
<reference evidence="1 2" key="1">
    <citation type="submission" date="2024-01" db="EMBL/GenBank/DDBJ databases">
        <title>The genomes of 5 underutilized Papilionoideae crops provide insights into root nodulation and disease resistanc.</title>
        <authorList>
            <person name="Yuan L."/>
        </authorList>
    </citation>
    <scope>NUCLEOTIDE SEQUENCE [LARGE SCALE GENOMIC DNA]</scope>
    <source>
        <strain evidence="1">ZHUSHIDOU_FW_LH</strain>
        <tissue evidence="1">Leaf</tissue>
    </source>
</reference>
<accession>A0AAN9HTT7</accession>
<organism evidence="1 2">
    <name type="scientific">Crotalaria pallida</name>
    <name type="common">Smooth rattlebox</name>
    <name type="synonym">Crotalaria striata</name>
    <dbReference type="NCBI Taxonomy" id="3830"/>
    <lineage>
        <taxon>Eukaryota</taxon>
        <taxon>Viridiplantae</taxon>
        <taxon>Streptophyta</taxon>
        <taxon>Embryophyta</taxon>
        <taxon>Tracheophyta</taxon>
        <taxon>Spermatophyta</taxon>
        <taxon>Magnoliopsida</taxon>
        <taxon>eudicotyledons</taxon>
        <taxon>Gunneridae</taxon>
        <taxon>Pentapetalae</taxon>
        <taxon>rosids</taxon>
        <taxon>fabids</taxon>
        <taxon>Fabales</taxon>
        <taxon>Fabaceae</taxon>
        <taxon>Papilionoideae</taxon>
        <taxon>50 kb inversion clade</taxon>
        <taxon>genistoids sensu lato</taxon>
        <taxon>core genistoids</taxon>
        <taxon>Crotalarieae</taxon>
        <taxon>Crotalaria</taxon>
    </lineage>
</organism>
<proteinExistence type="predicted"/>
<evidence type="ECO:0000313" key="1">
    <source>
        <dbReference type="EMBL" id="KAK7250523.1"/>
    </source>
</evidence>
<dbReference type="AlphaFoldDB" id="A0AAN9HTT7"/>
<keyword evidence="2" id="KW-1185">Reference proteome</keyword>
<comment type="caution">
    <text evidence="1">The sequence shown here is derived from an EMBL/GenBank/DDBJ whole genome shotgun (WGS) entry which is preliminary data.</text>
</comment>
<evidence type="ECO:0000313" key="2">
    <source>
        <dbReference type="Proteomes" id="UP001372338"/>
    </source>
</evidence>
<protein>
    <submittedName>
        <fullName evidence="1">Uncharacterized protein</fullName>
    </submittedName>
</protein>
<dbReference type="Proteomes" id="UP001372338">
    <property type="component" value="Unassembled WGS sequence"/>
</dbReference>
<gene>
    <name evidence="1" type="ORF">RIF29_33016</name>
</gene>
<dbReference type="EMBL" id="JAYWIO010000007">
    <property type="protein sequence ID" value="KAK7250523.1"/>
    <property type="molecule type" value="Genomic_DNA"/>
</dbReference>
<name>A0AAN9HTT7_CROPI</name>